<dbReference type="EMBL" id="DSRU01000167">
    <property type="protein sequence ID" value="HFM98380.1"/>
    <property type="molecule type" value="Genomic_DNA"/>
</dbReference>
<reference evidence="1" key="1">
    <citation type="journal article" date="2020" name="mSystems">
        <title>Genome- and Community-Level Interaction Insights into Carbon Utilization and Element Cycling Functions of Hydrothermarchaeota in Hydrothermal Sediment.</title>
        <authorList>
            <person name="Zhou Z."/>
            <person name="Liu Y."/>
            <person name="Xu W."/>
            <person name="Pan J."/>
            <person name="Luo Z.H."/>
            <person name="Li M."/>
        </authorList>
    </citation>
    <scope>NUCLEOTIDE SEQUENCE [LARGE SCALE GENOMIC DNA]</scope>
    <source>
        <strain evidence="1">SpSt-418</strain>
    </source>
</reference>
<sequence>MLNRLIHAVLITALLSIIAGSRTAPLARTSQPTNLQEISRRILAGLLEKPFWLNSNGFGPHAKRGNALSKPLMRSRLILKK</sequence>
<comment type="caution">
    <text evidence="1">The sequence shown here is derived from an EMBL/GenBank/DDBJ whole genome shotgun (WGS) entry which is preliminary data.</text>
</comment>
<proteinExistence type="predicted"/>
<protein>
    <submittedName>
        <fullName evidence="1">Uncharacterized protein</fullName>
    </submittedName>
</protein>
<gene>
    <name evidence="1" type="ORF">ENR64_11610</name>
</gene>
<organism evidence="1">
    <name type="scientific">Oscillatoriales cyanobacterium SpSt-418</name>
    <dbReference type="NCBI Taxonomy" id="2282169"/>
    <lineage>
        <taxon>Bacteria</taxon>
        <taxon>Bacillati</taxon>
        <taxon>Cyanobacteriota</taxon>
        <taxon>Cyanophyceae</taxon>
        <taxon>Oscillatoriophycideae</taxon>
        <taxon>Oscillatoriales</taxon>
    </lineage>
</organism>
<dbReference type="AlphaFoldDB" id="A0A7C3PHW9"/>
<accession>A0A7C3PHW9</accession>
<evidence type="ECO:0000313" key="1">
    <source>
        <dbReference type="EMBL" id="HFM98380.1"/>
    </source>
</evidence>
<name>A0A7C3PHW9_9CYAN</name>